<feature type="non-terminal residue" evidence="2">
    <location>
        <position position="143"/>
    </location>
</feature>
<evidence type="ECO:0000256" key="1">
    <source>
        <dbReference type="SAM" id="MobiDB-lite"/>
    </source>
</evidence>
<evidence type="ECO:0000313" key="2">
    <source>
        <dbReference type="EMBL" id="KFM75856.1"/>
    </source>
</evidence>
<accession>A0A087UER7</accession>
<sequence>MDSPHDSEKEKTLSFDPTPLPLANSKSIQNYLNGSTLCISRNPTPTSESKRRRRLSHVIPPHKKYRGESDLIWKSLEKHFQKAVIVIPFPTRSHTKGGFFSDQSIGKLRLDETFERVVNALNGKARNSLKNIKKISLQITLRT</sequence>
<dbReference type="AlphaFoldDB" id="A0A087UER7"/>
<proteinExistence type="predicted"/>
<protein>
    <submittedName>
        <fullName evidence="2">Uncharacterized protein</fullName>
    </submittedName>
</protein>
<reference evidence="2 3" key="1">
    <citation type="submission" date="2013-11" db="EMBL/GenBank/DDBJ databases">
        <title>Genome sequencing of Stegodyphus mimosarum.</title>
        <authorList>
            <person name="Bechsgaard J."/>
        </authorList>
    </citation>
    <scope>NUCLEOTIDE SEQUENCE [LARGE SCALE GENOMIC DNA]</scope>
</reference>
<evidence type="ECO:0000313" key="3">
    <source>
        <dbReference type="Proteomes" id="UP000054359"/>
    </source>
</evidence>
<feature type="region of interest" description="Disordered" evidence="1">
    <location>
        <begin position="1"/>
        <end position="21"/>
    </location>
</feature>
<dbReference type="Proteomes" id="UP000054359">
    <property type="component" value="Unassembled WGS sequence"/>
</dbReference>
<organism evidence="2 3">
    <name type="scientific">Stegodyphus mimosarum</name>
    <name type="common">African social velvet spider</name>
    <dbReference type="NCBI Taxonomy" id="407821"/>
    <lineage>
        <taxon>Eukaryota</taxon>
        <taxon>Metazoa</taxon>
        <taxon>Ecdysozoa</taxon>
        <taxon>Arthropoda</taxon>
        <taxon>Chelicerata</taxon>
        <taxon>Arachnida</taxon>
        <taxon>Araneae</taxon>
        <taxon>Araneomorphae</taxon>
        <taxon>Entelegynae</taxon>
        <taxon>Eresoidea</taxon>
        <taxon>Eresidae</taxon>
        <taxon>Stegodyphus</taxon>
    </lineage>
</organism>
<name>A0A087UER7_STEMI</name>
<feature type="region of interest" description="Disordered" evidence="1">
    <location>
        <begin position="36"/>
        <end position="57"/>
    </location>
</feature>
<feature type="compositionally biased region" description="Basic and acidic residues" evidence="1">
    <location>
        <begin position="1"/>
        <end position="13"/>
    </location>
</feature>
<feature type="compositionally biased region" description="Polar residues" evidence="1">
    <location>
        <begin position="36"/>
        <end position="47"/>
    </location>
</feature>
<gene>
    <name evidence="2" type="ORF">X975_25662</name>
</gene>
<keyword evidence="3" id="KW-1185">Reference proteome</keyword>
<dbReference type="EMBL" id="KK119494">
    <property type="protein sequence ID" value="KFM75856.1"/>
    <property type="molecule type" value="Genomic_DNA"/>
</dbReference>